<keyword evidence="3" id="KW-1185">Reference proteome</keyword>
<organism evidence="2 3">
    <name type="scientific">Streptomyces thermolineatus</name>
    <dbReference type="NCBI Taxonomy" id="44033"/>
    <lineage>
        <taxon>Bacteria</taxon>
        <taxon>Bacillati</taxon>
        <taxon>Actinomycetota</taxon>
        <taxon>Actinomycetes</taxon>
        <taxon>Kitasatosporales</taxon>
        <taxon>Streptomycetaceae</taxon>
        <taxon>Streptomyces</taxon>
    </lineage>
</organism>
<proteinExistence type="predicted"/>
<protein>
    <submittedName>
        <fullName evidence="2">Uncharacterized protein</fullName>
    </submittedName>
</protein>
<evidence type="ECO:0000256" key="1">
    <source>
        <dbReference type="SAM" id="MobiDB-lite"/>
    </source>
</evidence>
<feature type="compositionally biased region" description="Low complexity" evidence="1">
    <location>
        <begin position="51"/>
        <end position="65"/>
    </location>
</feature>
<gene>
    <name evidence="2" type="ORF">GCM10010406_24770</name>
</gene>
<dbReference type="Proteomes" id="UP001501358">
    <property type="component" value="Unassembled WGS sequence"/>
</dbReference>
<dbReference type="EMBL" id="BAAATA010000011">
    <property type="protein sequence ID" value="GAA2487661.1"/>
    <property type="molecule type" value="Genomic_DNA"/>
</dbReference>
<name>A0ABN3LQE6_9ACTN</name>
<comment type="caution">
    <text evidence="2">The sequence shown here is derived from an EMBL/GenBank/DDBJ whole genome shotgun (WGS) entry which is preliminary data.</text>
</comment>
<feature type="compositionally biased region" description="Basic residues" evidence="1">
    <location>
        <begin position="1"/>
        <end position="14"/>
    </location>
</feature>
<evidence type="ECO:0000313" key="2">
    <source>
        <dbReference type="EMBL" id="GAA2487661.1"/>
    </source>
</evidence>
<feature type="compositionally biased region" description="Basic and acidic residues" evidence="1">
    <location>
        <begin position="35"/>
        <end position="48"/>
    </location>
</feature>
<sequence length="150" mass="16370">MPGHVRHQFGHRQLRSIGQAAETPRLRNGPHRLPHGRDSRGRRQERQQEVSAGSAHAAAGAATTGIPTLLRAQANRQFRSPVRLARPHAQTTHPALLDVNSIIDTYDQPTVGSVIIATGDQKPGCFTSFTSRQKTGEAVPDEEDTCRTRG</sequence>
<evidence type="ECO:0000313" key="3">
    <source>
        <dbReference type="Proteomes" id="UP001501358"/>
    </source>
</evidence>
<accession>A0ABN3LQE6</accession>
<reference evidence="2 3" key="1">
    <citation type="journal article" date="2019" name="Int. J. Syst. Evol. Microbiol.">
        <title>The Global Catalogue of Microorganisms (GCM) 10K type strain sequencing project: providing services to taxonomists for standard genome sequencing and annotation.</title>
        <authorList>
            <consortium name="The Broad Institute Genomics Platform"/>
            <consortium name="The Broad Institute Genome Sequencing Center for Infectious Disease"/>
            <person name="Wu L."/>
            <person name="Ma J."/>
        </authorList>
    </citation>
    <scope>NUCLEOTIDE SEQUENCE [LARGE SCALE GENOMIC DNA]</scope>
    <source>
        <strain evidence="2 3">JCM 6307</strain>
    </source>
</reference>
<feature type="region of interest" description="Disordered" evidence="1">
    <location>
        <begin position="1"/>
        <end position="68"/>
    </location>
</feature>